<reference evidence="3 4" key="1">
    <citation type="journal article" date="2015" name="Genome Biol. Evol.">
        <title>Comparative Genomics of a Bacterivorous Green Alga Reveals Evolutionary Causalities and Consequences of Phago-Mixotrophic Mode of Nutrition.</title>
        <authorList>
            <person name="Burns J.A."/>
            <person name="Paasch A."/>
            <person name="Narechania A."/>
            <person name="Kim E."/>
        </authorList>
    </citation>
    <scope>NUCLEOTIDE SEQUENCE [LARGE SCALE GENOMIC DNA]</scope>
    <source>
        <strain evidence="3 4">PLY_AMNH</strain>
    </source>
</reference>
<dbReference type="Proteomes" id="UP001190700">
    <property type="component" value="Unassembled WGS sequence"/>
</dbReference>
<proteinExistence type="predicted"/>
<protein>
    <submittedName>
        <fullName evidence="3">Uncharacterized protein</fullName>
    </submittedName>
</protein>
<dbReference type="AlphaFoldDB" id="A0AAE0GY83"/>
<organism evidence="3 4">
    <name type="scientific">Cymbomonas tetramitiformis</name>
    <dbReference type="NCBI Taxonomy" id="36881"/>
    <lineage>
        <taxon>Eukaryota</taxon>
        <taxon>Viridiplantae</taxon>
        <taxon>Chlorophyta</taxon>
        <taxon>Pyramimonadophyceae</taxon>
        <taxon>Pyramimonadales</taxon>
        <taxon>Pyramimonadaceae</taxon>
        <taxon>Cymbomonas</taxon>
    </lineage>
</organism>
<feature type="compositionally biased region" description="Polar residues" evidence="2">
    <location>
        <begin position="158"/>
        <end position="179"/>
    </location>
</feature>
<name>A0AAE0GY83_9CHLO</name>
<evidence type="ECO:0000313" key="3">
    <source>
        <dbReference type="EMBL" id="KAK3286407.1"/>
    </source>
</evidence>
<comment type="caution">
    <text evidence="3">The sequence shown here is derived from an EMBL/GenBank/DDBJ whole genome shotgun (WGS) entry which is preliminary data.</text>
</comment>
<feature type="compositionally biased region" description="Basic and acidic residues" evidence="2">
    <location>
        <begin position="1"/>
        <end position="12"/>
    </location>
</feature>
<feature type="region of interest" description="Disordered" evidence="2">
    <location>
        <begin position="215"/>
        <end position="264"/>
    </location>
</feature>
<evidence type="ECO:0000313" key="4">
    <source>
        <dbReference type="Proteomes" id="UP001190700"/>
    </source>
</evidence>
<evidence type="ECO:0000256" key="1">
    <source>
        <dbReference type="SAM" id="Coils"/>
    </source>
</evidence>
<keyword evidence="1" id="KW-0175">Coiled coil</keyword>
<feature type="coiled-coil region" evidence="1">
    <location>
        <begin position="33"/>
        <end position="106"/>
    </location>
</feature>
<sequence length="284" mass="31509">MERSDLSGRGSKDLGNTGIHASEPTSETIKMQIEALTRENQSLLDTREQLLELNRHLQRRLTELEEEIAQDEVNLDIAARGMWLEMEMLEARAIKAEESLKKERETLATQALEAADEEFKKIVLRGEQDNITSEQYVVELQEKNARIAQLEMQLAHLQASQPSTSHTHQTKLSNETHTAAATPPPVLRTPAASSELTALTIETRSSSQLRLATHMAVPASSQPERCKGSADTSSQPDPLPGESIEALLKQKQQRQRERGHPLLINDTISSVKQCAQGSALGVQR</sequence>
<gene>
    <name evidence="3" type="ORF">CYMTET_6035</name>
</gene>
<dbReference type="EMBL" id="LGRX02001280">
    <property type="protein sequence ID" value="KAK3286407.1"/>
    <property type="molecule type" value="Genomic_DNA"/>
</dbReference>
<feature type="region of interest" description="Disordered" evidence="2">
    <location>
        <begin position="1"/>
        <end position="26"/>
    </location>
</feature>
<evidence type="ECO:0000256" key="2">
    <source>
        <dbReference type="SAM" id="MobiDB-lite"/>
    </source>
</evidence>
<feature type="region of interest" description="Disordered" evidence="2">
    <location>
        <begin position="157"/>
        <end position="190"/>
    </location>
</feature>
<keyword evidence="4" id="KW-1185">Reference proteome</keyword>
<accession>A0AAE0GY83</accession>